<evidence type="ECO:0000256" key="2">
    <source>
        <dbReference type="SAM" id="MobiDB-lite"/>
    </source>
</evidence>
<organism evidence="3 4">
    <name type="scientific">Gomphillus americanus</name>
    <dbReference type="NCBI Taxonomy" id="1940652"/>
    <lineage>
        <taxon>Eukaryota</taxon>
        <taxon>Fungi</taxon>
        <taxon>Dikarya</taxon>
        <taxon>Ascomycota</taxon>
        <taxon>Pezizomycotina</taxon>
        <taxon>Lecanoromycetes</taxon>
        <taxon>OSLEUM clade</taxon>
        <taxon>Ostropomycetidae</taxon>
        <taxon>Ostropales</taxon>
        <taxon>Graphidaceae</taxon>
        <taxon>Gomphilloideae</taxon>
        <taxon>Gomphillus</taxon>
    </lineage>
</organism>
<protein>
    <submittedName>
        <fullName evidence="3">Uncharacterized protein</fullName>
    </submittedName>
</protein>
<dbReference type="EMBL" id="CAJPDQ010000011">
    <property type="protein sequence ID" value="CAF9916187.1"/>
    <property type="molecule type" value="Genomic_DNA"/>
</dbReference>
<evidence type="ECO:0000256" key="1">
    <source>
        <dbReference type="ARBA" id="ARBA00093458"/>
    </source>
</evidence>
<reference evidence="3" key="1">
    <citation type="submission" date="2021-03" db="EMBL/GenBank/DDBJ databases">
        <authorList>
            <person name="Tagirdzhanova G."/>
        </authorList>
    </citation>
    <scope>NUCLEOTIDE SEQUENCE</scope>
</reference>
<comment type="caution">
    <text evidence="3">The sequence shown here is derived from an EMBL/GenBank/DDBJ whole genome shotgun (WGS) entry which is preliminary data.</text>
</comment>
<feature type="compositionally biased region" description="Low complexity" evidence="2">
    <location>
        <begin position="15"/>
        <end position="25"/>
    </location>
</feature>
<keyword evidence="4" id="KW-1185">Reference proteome</keyword>
<dbReference type="PANTHER" id="PTHR15243">
    <property type="entry name" value="SERINE/THREONINE-PROTEIN KINASE 19"/>
    <property type="match status" value="1"/>
</dbReference>
<dbReference type="GO" id="GO:0046579">
    <property type="term" value="P:positive regulation of Ras protein signal transduction"/>
    <property type="evidence" value="ECO:0007669"/>
    <property type="project" value="TreeGrafter"/>
</dbReference>
<comment type="similarity">
    <text evidence="1">Belongs to the STK19 family.</text>
</comment>
<feature type="compositionally biased region" description="Polar residues" evidence="2">
    <location>
        <begin position="30"/>
        <end position="42"/>
    </location>
</feature>
<sequence>MAFKVTKSKDKKPSFLRSSSSSASKSPRRQGQQVKRTVSQNDADSDYAEKLDDIGPVQTLGHSLPSQDILQAIAHIKNHMFDEIPAQKSGMNSARIAEILNFRKNLPPIVTNVHVHALIDTPTQTEREIGRLVANGSIKRVIVPGRGVGASAISDALVVVSDWVERVKASTISSELKGKDNNTSRPTVLIFLGKYNHCLTSKEDVNQQGLTQEETMELVHAGFLTSASVFGTASNTPNLDIKSLSSSAISVHNIARAASGSLNAIGGEGAIYRIGGGGTSGLKPTQDYSSKAANFRLSLPNIGSYLKLLQSAREHLLGLLSKSKYSEAPLYLLKERWDGGISTKNPYGRSKDPFKMILPGKTKKWKEFYGLNFDWVLAECLGGGLIEVFNTRSVGLGVRLT</sequence>
<accession>A0A8H3F553</accession>
<evidence type="ECO:0000313" key="3">
    <source>
        <dbReference type="EMBL" id="CAF9916187.1"/>
    </source>
</evidence>
<dbReference type="Proteomes" id="UP000664169">
    <property type="component" value="Unassembled WGS sequence"/>
</dbReference>
<dbReference type="PANTHER" id="PTHR15243:SF0">
    <property type="entry name" value="SERINE_THREONINE-PROTEIN KINASE 19"/>
    <property type="match status" value="1"/>
</dbReference>
<proteinExistence type="inferred from homology"/>
<dbReference type="OrthoDB" id="3980126at2759"/>
<dbReference type="AlphaFoldDB" id="A0A8H3F553"/>
<dbReference type="Pfam" id="PF10494">
    <property type="entry name" value="Stk19"/>
    <property type="match status" value="1"/>
</dbReference>
<evidence type="ECO:0000313" key="4">
    <source>
        <dbReference type="Proteomes" id="UP000664169"/>
    </source>
</evidence>
<feature type="region of interest" description="Disordered" evidence="2">
    <location>
        <begin position="1"/>
        <end position="47"/>
    </location>
</feature>
<gene>
    <name evidence="3" type="ORF">GOMPHAMPRED_000922</name>
</gene>
<dbReference type="InterPro" id="IPR018865">
    <property type="entry name" value="STK19-like"/>
</dbReference>
<name>A0A8H3F553_9LECA</name>